<evidence type="ECO:0000313" key="1">
    <source>
        <dbReference type="EMBL" id="CAG5010139.1"/>
    </source>
</evidence>
<comment type="caution">
    <text evidence="1">The sequence shown here is derived from an EMBL/GenBank/DDBJ whole genome shotgun (WGS) entry which is preliminary data.</text>
</comment>
<dbReference type="AlphaFoldDB" id="A0A916JEU0"/>
<sequence>MKIICFLCFAVFLFSCTKRNVLHTESILSVHPVFQDTSHNHWQGYRVKKELIPYDVNNGYVKEYLSRNLNNINSFKEEENLSRIADKIKNSKTNKYFPIKVIPLNEFGYVRLTNNKTILYGLMGNSAFIDLTNNKVYMR</sequence>
<evidence type="ECO:0000313" key="2">
    <source>
        <dbReference type="Proteomes" id="UP000680038"/>
    </source>
</evidence>
<name>A0A916JEU0_9BACT</name>
<dbReference type="Proteomes" id="UP000680038">
    <property type="component" value="Unassembled WGS sequence"/>
</dbReference>
<dbReference type="PROSITE" id="PS51257">
    <property type="entry name" value="PROKAR_LIPOPROTEIN"/>
    <property type="match status" value="1"/>
</dbReference>
<accession>A0A916JEU0</accession>
<reference evidence="1" key="1">
    <citation type="submission" date="2021-04" db="EMBL/GenBank/DDBJ databases">
        <authorList>
            <person name="Rodrigo-Torres L."/>
            <person name="Arahal R. D."/>
            <person name="Lucena T."/>
        </authorList>
    </citation>
    <scope>NUCLEOTIDE SEQUENCE</scope>
    <source>
        <strain evidence="1">CECT 9275</strain>
    </source>
</reference>
<gene>
    <name evidence="1" type="ORF">DYBT9275_04652</name>
</gene>
<dbReference type="EMBL" id="CAJRAF010000002">
    <property type="protein sequence ID" value="CAG5010139.1"/>
    <property type="molecule type" value="Genomic_DNA"/>
</dbReference>
<protein>
    <submittedName>
        <fullName evidence="1">Uncharacterized protein</fullName>
    </submittedName>
</protein>
<keyword evidence="2" id="KW-1185">Reference proteome</keyword>
<organism evidence="1 2">
    <name type="scientific">Dyadobacter helix</name>
    <dbReference type="NCBI Taxonomy" id="2822344"/>
    <lineage>
        <taxon>Bacteria</taxon>
        <taxon>Pseudomonadati</taxon>
        <taxon>Bacteroidota</taxon>
        <taxon>Cytophagia</taxon>
        <taxon>Cytophagales</taxon>
        <taxon>Spirosomataceae</taxon>
        <taxon>Dyadobacter</taxon>
    </lineage>
</organism>
<proteinExistence type="predicted"/>